<dbReference type="Proteomes" id="UP000717328">
    <property type="component" value="Unassembled WGS sequence"/>
</dbReference>
<keyword evidence="3" id="KW-1185">Reference proteome</keyword>
<organism evidence="2 3">
    <name type="scientific">Sphagnurus paluster</name>
    <dbReference type="NCBI Taxonomy" id="117069"/>
    <lineage>
        <taxon>Eukaryota</taxon>
        <taxon>Fungi</taxon>
        <taxon>Dikarya</taxon>
        <taxon>Basidiomycota</taxon>
        <taxon>Agaricomycotina</taxon>
        <taxon>Agaricomycetes</taxon>
        <taxon>Agaricomycetidae</taxon>
        <taxon>Agaricales</taxon>
        <taxon>Tricholomatineae</taxon>
        <taxon>Lyophyllaceae</taxon>
        <taxon>Sphagnurus</taxon>
    </lineage>
</organism>
<evidence type="ECO:0000313" key="3">
    <source>
        <dbReference type="Proteomes" id="UP000717328"/>
    </source>
</evidence>
<evidence type="ECO:0000256" key="1">
    <source>
        <dbReference type="SAM" id="Phobius"/>
    </source>
</evidence>
<feature type="transmembrane region" description="Helical" evidence="1">
    <location>
        <begin position="86"/>
        <end position="107"/>
    </location>
</feature>
<dbReference type="AlphaFoldDB" id="A0A9P7FNU7"/>
<proteinExistence type="predicted"/>
<gene>
    <name evidence="2" type="ORF">H0H81_011469</name>
</gene>
<dbReference type="EMBL" id="JABCKI010006106">
    <property type="protein sequence ID" value="KAG5635378.1"/>
    <property type="molecule type" value="Genomic_DNA"/>
</dbReference>
<keyword evidence="1" id="KW-1133">Transmembrane helix</keyword>
<reference evidence="2" key="1">
    <citation type="submission" date="2021-02" db="EMBL/GenBank/DDBJ databases">
        <authorList>
            <person name="Nieuwenhuis M."/>
            <person name="Van De Peppel L.J.J."/>
        </authorList>
    </citation>
    <scope>NUCLEOTIDE SEQUENCE</scope>
    <source>
        <strain evidence="2">D49</strain>
    </source>
</reference>
<comment type="caution">
    <text evidence="2">The sequence shown here is derived from an EMBL/GenBank/DDBJ whole genome shotgun (WGS) entry which is preliminary data.</text>
</comment>
<name>A0A9P7FNU7_9AGAR</name>
<evidence type="ECO:0000313" key="2">
    <source>
        <dbReference type="EMBL" id="KAG5635378.1"/>
    </source>
</evidence>
<keyword evidence="1" id="KW-0812">Transmembrane</keyword>
<protein>
    <submittedName>
        <fullName evidence="2">Uncharacterized protein</fullName>
    </submittedName>
</protein>
<reference evidence="2" key="2">
    <citation type="submission" date="2021-10" db="EMBL/GenBank/DDBJ databases">
        <title>Phylogenomics reveals ancestral predisposition of the termite-cultivated fungus Termitomyces towards a domesticated lifestyle.</title>
        <authorList>
            <person name="Auxier B."/>
            <person name="Grum-Grzhimaylo A."/>
            <person name="Cardenas M.E."/>
            <person name="Lodge J.D."/>
            <person name="Laessoe T."/>
            <person name="Pedersen O."/>
            <person name="Smith M.E."/>
            <person name="Kuyper T.W."/>
            <person name="Franco-Molano E.A."/>
            <person name="Baroni T.J."/>
            <person name="Aanen D.K."/>
        </authorList>
    </citation>
    <scope>NUCLEOTIDE SEQUENCE</scope>
    <source>
        <strain evidence="2">D49</strain>
    </source>
</reference>
<accession>A0A9P7FNU7</accession>
<sequence>MGLSATSCQVAKVGESLPGVMQTITLTACHAAARHRLVSRPRQAAEDDKYWALATLLEPETTTHLRRHPLRLELKTQTDSSSKMRFSLTLSALIALAMAPLIMGAAVENRGMSQYTF</sequence>
<keyword evidence="1" id="KW-0472">Membrane</keyword>